<name>A0AC61S6H9_9BACT</name>
<protein>
    <submittedName>
        <fullName evidence="1">Acyltransferase</fullName>
    </submittedName>
</protein>
<gene>
    <name evidence="1" type="ORF">E5990_03840</name>
</gene>
<dbReference type="EMBL" id="SSTG01000028">
    <property type="protein sequence ID" value="THG53865.1"/>
    <property type="molecule type" value="Genomic_DNA"/>
</dbReference>
<organism evidence="1 2">
    <name type="scientific">Muribaculum caecicola</name>
    <dbReference type="NCBI Taxonomy" id="3038144"/>
    <lineage>
        <taxon>Bacteria</taxon>
        <taxon>Pseudomonadati</taxon>
        <taxon>Bacteroidota</taxon>
        <taxon>Bacteroidia</taxon>
        <taxon>Bacteroidales</taxon>
        <taxon>Muribaculaceae</taxon>
        <taxon>Muribaculum</taxon>
    </lineage>
</organism>
<evidence type="ECO:0000313" key="1">
    <source>
        <dbReference type="EMBL" id="THG53865.1"/>
    </source>
</evidence>
<evidence type="ECO:0000313" key="2">
    <source>
        <dbReference type="Proteomes" id="UP000305401"/>
    </source>
</evidence>
<keyword evidence="2" id="KW-1185">Reference proteome</keyword>
<comment type="caution">
    <text evidence="1">The sequence shown here is derived from an EMBL/GenBank/DDBJ whole genome shotgun (WGS) entry which is preliminary data.</text>
</comment>
<keyword evidence="1" id="KW-0012">Acyltransferase</keyword>
<keyword evidence="1" id="KW-0808">Transferase</keyword>
<dbReference type="Proteomes" id="UP000305401">
    <property type="component" value="Unassembled WGS sequence"/>
</dbReference>
<reference evidence="1" key="1">
    <citation type="submission" date="2019-04" db="EMBL/GenBank/DDBJ databases">
        <title>Microbes associate with the intestines of laboratory mice.</title>
        <authorList>
            <person name="Navarre W."/>
            <person name="Wong E."/>
            <person name="Huang K.C."/>
            <person name="Tropini C."/>
            <person name="Ng K."/>
            <person name="Yu B."/>
        </authorList>
    </citation>
    <scope>NUCLEOTIDE SEQUENCE</scope>
    <source>
        <strain evidence="1">NM86_A22</strain>
    </source>
</reference>
<accession>A0AC61S6H9</accession>
<proteinExistence type="predicted"/>
<sequence>MGIRYYVKHPVLAVRKVLYYALGNTIGRIYYPPLLYKSRWFSGLTALGWEWVTRGLVNQKLRGINSKAWWPVTPYQKVGSPDNIIFHVDDINNFQMPGSYFQAFGRIVIGKGTYIAQNVGIITANHNLQNLDLQAEAKPVSIGEKCWIGMNSVILPGVELGPHTIVGAGSVVTKSFVDGHCVIAGNPAKVIRHLS</sequence>